<keyword evidence="4" id="KW-0677">Repeat</keyword>
<dbReference type="InterPro" id="IPR038408">
    <property type="entry name" value="GNK2_sf"/>
</dbReference>
<evidence type="ECO:0000256" key="2">
    <source>
        <dbReference type="ARBA" id="ARBA00022525"/>
    </source>
</evidence>
<name>A0A654FN96_ARATH</name>
<keyword evidence="3" id="KW-0732">Signal</keyword>
<evidence type="ECO:0000259" key="6">
    <source>
        <dbReference type="PROSITE" id="PS51473"/>
    </source>
</evidence>
<accession>A0A654FN96</accession>
<dbReference type="InterPro" id="IPR002902">
    <property type="entry name" value="GNK2"/>
</dbReference>
<dbReference type="AlphaFoldDB" id="A0A654FN96"/>
<dbReference type="PANTHER" id="PTHR32411">
    <property type="entry name" value="CYSTEINE-RICH REPEAT SECRETORY PROTEIN 38-RELATED"/>
    <property type="match status" value="1"/>
</dbReference>
<evidence type="ECO:0000256" key="3">
    <source>
        <dbReference type="ARBA" id="ARBA00022729"/>
    </source>
</evidence>
<reference evidence="7 8" key="1">
    <citation type="submission" date="2019-11" db="EMBL/GenBank/DDBJ databases">
        <authorList>
            <person name="Jiao W.-B."/>
            <person name="Schneeberger K."/>
        </authorList>
    </citation>
    <scope>NUCLEOTIDE SEQUENCE [LARGE SCALE GENOMIC DNA]</scope>
    <source>
        <strain evidence="8">cv. An-1</strain>
    </source>
</reference>
<dbReference type="EMBL" id="CACRSJ010000109">
    <property type="protein sequence ID" value="VYS62322.1"/>
    <property type="molecule type" value="Genomic_DNA"/>
</dbReference>
<dbReference type="InterPro" id="IPR050581">
    <property type="entry name" value="CRR_secretory_protein"/>
</dbReference>
<dbReference type="Proteomes" id="UP000426265">
    <property type="component" value="Unassembled WGS sequence"/>
</dbReference>
<comment type="subcellular location">
    <subcellularLocation>
        <location evidence="1">Secreted</location>
    </subcellularLocation>
</comment>
<keyword evidence="2" id="KW-0964">Secreted</keyword>
<dbReference type="CDD" id="cd23509">
    <property type="entry name" value="Gnk2-like"/>
    <property type="match status" value="1"/>
</dbReference>
<organism evidence="7 8">
    <name type="scientific">Arabidopsis thaliana</name>
    <name type="common">Mouse-ear cress</name>
    <dbReference type="NCBI Taxonomy" id="3702"/>
    <lineage>
        <taxon>Eukaryota</taxon>
        <taxon>Viridiplantae</taxon>
        <taxon>Streptophyta</taxon>
        <taxon>Embryophyta</taxon>
        <taxon>Tracheophyta</taxon>
        <taxon>Spermatophyta</taxon>
        <taxon>Magnoliopsida</taxon>
        <taxon>eudicotyledons</taxon>
        <taxon>Gunneridae</taxon>
        <taxon>Pentapetalae</taxon>
        <taxon>rosids</taxon>
        <taxon>malvids</taxon>
        <taxon>Brassicales</taxon>
        <taxon>Brassicaceae</taxon>
        <taxon>Camelineae</taxon>
        <taxon>Arabidopsis</taxon>
    </lineage>
</organism>
<dbReference type="ExpressionAtlas" id="A0A654FN96">
    <property type="expression patterns" value="baseline and differential"/>
</dbReference>
<evidence type="ECO:0000256" key="1">
    <source>
        <dbReference type="ARBA" id="ARBA00004613"/>
    </source>
</evidence>
<dbReference type="Gene3D" id="3.30.430.20">
    <property type="entry name" value="Gnk2 domain, C-X8-C-X2-C motif"/>
    <property type="match status" value="1"/>
</dbReference>
<sequence length="138" mass="15272">MEPSQPVSDPAPIGVDLTLFDRIWDELMSRTITTASRTHGSLSFGHKYYAADVASLTTFQTIYTMVQCTPDVSSGDCEFCLKKTVLDYKKCCRGHIGGAFVRPFCFIRWDLYPFAGAFENITLPSPPPPLSLTPPVSN</sequence>
<evidence type="ECO:0000256" key="5">
    <source>
        <dbReference type="ARBA" id="ARBA00038515"/>
    </source>
</evidence>
<dbReference type="GO" id="GO:0005576">
    <property type="term" value="C:extracellular region"/>
    <property type="evidence" value="ECO:0007669"/>
    <property type="project" value="UniProtKB-SubCell"/>
</dbReference>
<evidence type="ECO:0000256" key="4">
    <source>
        <dbReference type="ARBA" id="ARBA00022737"/>
    </source>
</evidence>
<dbReference type="Pfam" id="PF01657">
    <property type="entry name" value="Stress-antifung"/>
    <property type="match status" value="1"/>
</dbReference>
<dbReference type="FunFam" id="3.30.430.20:FF:000007">
    <property type="entry name" value="Cysteine-rich receptor-like protein kinase 11"/>
    <property type="match status" value="1"/>
</dbReference>
<gene>
    <name evidence="7" type="ORF">AN1_LOCUS17749</name>
</gene>
<feature type="domain" description="Gnk2-homologous" evidence="6">
    <location>
        <begin position="1"/>
        <end position="114"/>
    </location>
</feature>
<evidence type="ECO:0000313" key="7">
    <source>
        <dbReference type="EMBL" id="VYS62322.1"/>
    </source>
</evidence>
<proteinExistence type="inferred from homology"/>
<dbReference type="PROSITE" id="PS51473">
    <property type="entry name" value="GNK2"/>
    <property type="match status" value="1"/>
</dbReference>
<protein>
    <recommendedName>
        <fullName evidence="6">Gnk2-homologous domain-containing protein</fullName>
    </recommendedName>
</protein>
<evidence type="ECO:0000313" key="8">
    <source>
        <dbReference type="Proteomes" id="UP000426265"/>
    </source>
</evidence>
<comment type="similarity">
    <text evidence="5">Belongs to the cysteine-rich repeat secretory protein family.</text>
</comment>
<dbReference type="PANTHER" id="PTHR32411:SF43">
    <property type="entry name" value="CYSTEINE-RICH REPEAT SECRETORY PROTEIN 38"/>
    <property type="match status" value="1"/>
</dbReference>